<dbReference type="EMBL" id="AP019697">
    <property type="protein sequence ID" value="BBK24194.1"/>
    <property type="molecule type" value="Genomic_DNA"/>
</dbReference>
<keyword evidence="3" id="KW-1185">Reference proteome</keyword>
<proteinExistence type="predicted"/>
<organism evidence="2 3">
    <name type="scientific">Dialister hominis</name>
    <dbReference type="NCBI Taxonomy" id="2582419"/>
    <lineage>
        <taxon>Bacteria</taxon>
        <taxon>Bacillati</taxon>
        <taxon>Bacillota</taxon>
        <taxon>Negativicutes</taxon>
        <taxon>Veillonellales</taxon>
        <taxon>Veillonellaceae</taxon>
        <taxon>Dialister</taxon>
    </lineage>
</organism>
<evidence type="ECO:0000313" key="3">
    <source>
        <dbReference type="Proteomes" id="UP000320585"/>
    </source>
</evidence>
<accession>A0A8D4UTB5</accession>
<feature type="region of interest" description="Disordered" evidence="1">
    <location>
        <begin position="57"/>
        <end position="77"/>
    </location>
</feature>
<sequence length="77" mass="8715">MEIVCMAEQIGVIENILRNGKRMWGGGWENCKDGGKTYNKGKTEMLDKTILPPYRLGNEPPQAHARQLPLRGELKHP</sequence>
<evidence type="ECO:0000256" key="1">
    <source>
        <dbReference type="SAM" id="MobiDB-lite"/>
    </source>
</evidence>
<name>A0A8D4UTB5_9FIRM</name>
<dbReference type="RefSeq" id="WP_418474844.1">
    <property type="nucleotide sequence ID" value="NZ_DAWDBY010000069.1"/>
</dbReference>
<dbReference type="Proteomes" id="UP000320585">
    <property type="component" value="Chromosome"/>
</dbReference>
<dbReference type="KEGG" id="dho:Dia5BBH33_01290"/>
<evidence type="ECO:0000313" key="2">
    <source>
        <dbReference type="EMBL" id="BBK24194.1"/>
    </source>
</evidence>
<dbReference type="AlphaFoldDB" id="A0A8D4UTB5"/>
<protein>
    <submittedName>
        <fullName evidence="2">Uncharacterized protein</fullName>
    </submittedName>
</protein>
<reference evidence="3" key="1">
    <citation type="submission" date="2019-05" db="EMBL/GenBank/DDBJ databases">
        <title>Complete genome sequencing of Dialister sp. strain 5BBH33.</title>
        <authorList>
            <person name="Sakamoto M."/>
            <person name="Murakami T."/>
            <person name="Mori H."/>
        </authorList>
    </citation>
    <scope>NUCLEOTIDE SEQUENCE [LARGE SCALE GENOMIC DNA]</scope>
    <source>
        <strain evidence="3">5BBH33</strain>
    </source>
</reference>
<gene>
    <name evidence="2" type="ORF">Dia5BBH33_01290</name>
</gene>